<organism evidence="6 7">
    <name type="scientific">Nesidiocoris tenuis</name>
    <dbReference type="NCBI Taxonomy" id="355587"/>
    <lineage>
        <taxon>Eukaryota</taxon>
        <taxon>Metazoa</taxon>
        <taxon>Ecdysozoa</taxon>
        <taxon>Arthropoda</taxon>
        <taxon>Hexapoda</taxon>
        <taxon>Insecta</taxon>
        <taxon>Pterygota</taxon>
        <taxon>Neoptera</taxon>
        <taxon>Paraneoptera</taxon>
        <taxon>Hemiptera</taxon>
        <taxon>Heteroptera</taxon>
        <taxon>Panheteroptera</taxon>
        <taxon>Cimicomorpha</taxon>
        <taxon>Miridae</taxon>
        <taxon>Dicyphina</taxon>
        <taxon>Nesidiocoris</taxon>
    </lineage>
</organism>
<dbReference type="InterPro" id="IPR034732">
    <property type="entry name" value="EPHD"/>
</dbReference>
<evidence type="ECO:0000256" key="2">
    <source>
        <dbReference type="ARBA" id="ARBA00022771"/>
    </source>
</evidence>
<dbReference type="Pfam" id="PF26054">
    <property type="entry name" value="PHD_G2E3"/>
    <property type="match status" value="1"/>
</dbReference>
<dbReference type="SUPFAM" id="SSF57903">
    <property type="entry name" value="FYVE/PHD zinc finger"/>
    <property type="match status" value="1"/>
</dbReference>
<sequence length="433" mass="48636">MPKSSSCRMMQKLSAFPGKLLCAFCRRRDVNNNDLGFIAKLGQLCVHYFCLLMSDKLAQNGTDAQGILGFLLPDIKREISRCKNIKCIFCQKLGATISCRATKCKNRFHLPCGVKRGSLHQFHNTFDSFCPTHVPKQVNRPKPKNKDDTICPICLSSSTVARKRIDVFWPTCCKPPSSLIHRPCLQNMAANAGAYHFKCPLCNNITKFVAEAQRMGYYIPVQEPTWEADDSFRDQLDRTLVCERGVFCRCPLGPNHNDRETSWRLERCRLCGSNGVHFSCLTDSAPSDHPYFSWTCSVCSVPRAASPHNGSDEDVDIETIDELSPGGAIWNEYLLSQSPEAEPDVLQSLELNPQPVLLSDSDDSVVMTSVSYPASPDLRRRRQRRRLAAAMARTAKHWLPFVLVERIVIVGEENPITDDPPLENDHSTSNLSN</sequence>
<evidence type="ECO:0000259" key="5">
    <source>
        <dbReference type="PROSITE" id="PS51805"/>
    </source>
</evidence>
<dbReference type="InterPro" id="IPR001965">
    <property type="entry name" value="Znf_PHD"/>
</dbReference>
<proteinExistence type="predicted"/>
<name>A0ABN7AKT1_9HEMI</name>
<keyword evidence="1" id="KW-0479">Metal-binding</keyword>
<dbReference type="EMBL" id="AP028912">
    <property type="protein sequence ID" value="BES92833.1"/>
    <property type="molecule type" value="Genomic_DNA"/>
</dbReference>
<dbReference type="InterPro" id="IPR051188">
    <property type="entry name" value="PHD-type_Zinc_Finger"/>
</dbReference>
<dbReference type="Pfam" id="PF13771">
    <property type="entry name" value="zf-HC5HC2H"/>
    <property type="match status" value="1"/>
</dbReference>
<feature type="domain" description="PHD-type" evidence="5">
    <location>
        <begin position="19"/>
        <end position="134"/>
    </location>
</feature>
<evidence type="ECO:0000313" key="6">
    <source>
        <dbReference type="EMBL" id="BES92833.1"/>
    </source>
</evidence>
<dbReference type="InterPro" id="IPR059102">
    <property type="entry name" value="PHD_PHF7/G2E3-like"/>
</dbReference>
<keyword evidence="2" id="KW-0863">Zinc-finger</keyword>
<evidence type="ECO:0000256" key="4">
    <source>
        <dbReference type="SAM" id="MobiDB-lite"/>
    </source>
</evidence>
<dbReference type="PANTHER" id="PTHR12420">
    <property type="entry name" value="PHD FINGER PROTEIN"/>
    <property type="match status" value="1"/>
</dbReference>
<dbReference type="InterPro" id="IPR011011">
    <property type="entry name" value="Znf_FYVE_PHD"/>
</dbReference>
<dbReference type="PANTHER" id="PTHR12420:SF42">
    <property type="entry name" value="G2_M PHASE-SPECIFIC E3 UBIQUITIN-PROTEIN LIGASE"/>
    <property type="match status" value="1"/>
</dbReference>
<evidence type="ECO:0000256" key="3">
    <source>
        <dbReference type="ARBA" id="ARBA00022833"/>
    </source>
</evidence>
<evidence type="ECO:0000256" key="1">
    <source>
        <dbReference type="ARBA" id="ARBA00022723"/>
    </source>
</evidence>
<gene>
    <name evidence="6" type="ORF">NTJ_05644</name>
</gene>
<keyword evidence="7" id="KW-1185">Reference proteome</keyword>
<protein>
    <submittedName>
        <fullName evidence="6">Phd finger protein</fullName>
    </submittedName>
</protein>
<dbReference type="Proteomes" id="UP001307889">
    <property type="component" value="Chromosome 4"/>
</dbReference>
<feature type="region of interest" description="Disordered" evidence="4">
    <location>
        <begin position="414"/>
        <end position="433"/>
    </location>
</feature>
<reference evidence="6 7" key="1">
    <citation type="submission" date="2023-09" db="EMBL/GenBank/DDBJ databases">
        <title>Nesidiocoris tenuis whole genome shotgun sequence.</title>
        <authorList>
            <person name="Shibata T."/>
            <person name="Shimoda M."/>
            <person name="Kobayashi T."/>
            <person name="Uehara T."/>
        </authorList>
    </citation>
    <scope>NUCLEOTIDE SEQUENCE [LARGE SCALE GENOMIC DNA]</scope>
    <source>
        <strain evidence="6 7">Japan</strain>
    </source>
</reference>
<dbReference type="SMART" id="SM00249">
    <property type="entry name" value="PHD"/>
    <property type="match status" value="2"/>
</dbReference>
<evidence type="ECO:0000313" key="7">
    <source>
        <dbReference type="Proteomes" id="UP001307889"/>
    </source>
</evidence>
<keyword evidence="3" id="KW-0862">Zinc</keyword>
<accession>A0ABN7AKT1</accession>
<dbReference type="Gene3D" id="3.30.40.10">
    <property type="entry name" value="Zinc/RING finger domain, C3HC4 (zinc finger)"/>
    <property type="match status" value="2"/>
</dbReference>
<dbReference type="PROSITE" id="PS51805">
    <property type="entry name" value="EPHD"/>
    <property type="match status" value="1"/>
</dbReference>
<dbReference type="InterPro" id="IPR013083">
    <property type="entry name" value="Znf_RING/FYVE/PHD"/>
</dbReference>